<feature type="signal peptide" evidence="3">
    <location>
        <begin position="1"/>
        <end position="21"/>
    </location>
</feature>
<dbReference type="GO" id="GO:0030313">
    <property type="term" value="C:cell envelope"/>
    <property type="evidence" value="ECO:0007669"/>
    <property type="project" value="UniProtKB-SubCell"/>
</dbReference>
<dbReference type="Pfam" id="PF09375">
    <property type="entry name" value="Peptidase_M75"/>
    <property type="match status" value="1"/>
</dbReference>
<dbReference type="STRING" id="1079859.SAMN04515674_113114"/>
<evidence type="ECO:0000256" key="3">
    <source>
        <dbReference type="SAM" id="SignalP"/>
    </source>
</evidence>
<dbReference type="PROSITE" id="PS51257">
    <property type="entry name" value="PROKAR_LIPOPROTEIN"/>
    <property type="match status" value="1"/>
</dbReference>
<accession>A0A1I5X3H4</accession>
<reference evidence="5 6" key="1">
    <citation type="submission" date="2016-10" db="EMBL/GenBank/DDBJ databases">
        <authorList>
            <person name="de Groot N.N."/>
        </authorList>
    </citation>
    <scope>NUCLEOTIDE SEQUENCE [LARGE SCALE GENOMIC DNA]</scope>
    <source>
        <strain evidence="6">E92,LMG 26720,CCM 7988</strain>
    </source>
</reference>
<gene>
    <name evidence="5" type="ORF">SAMN04515674_113114</name>
</gene>
<sequence>MKKLIGIFLGAVLLIVACSKSSDNVNPGGGNTGNTFESFDRKGMLTNLGNNVIIPSFDNFDQKTALLQTAITTYSTDLSNEQKLILAQSAWIEAIKAWKASSVFIQGPITDKFLVNSIDYQTVSYDNIEKAITEGTTIDNAYVESKGATVKGFQALEYLLFDQNKKNSNIIGGYTGANGAKRIAYLKALITNLKEKSALVLNAWKPSGENYVAKFISADGRDINSSLGVLVNNLIQLAYTVRDERIGAPYGHRTNNVPQPNLVDGRLSDISADLAIAELNSIESALQGKTATGAKGLGIYDLLDKLEAKSGSDLLSKVLSDQFTTVYTKIKAIPVPLRLAVVNNPAQVGAAYDEVKRLQVKLEVDMVNNLGVLLTFSDNDGD</sequence>
<evidence type="ECO:0000256" key="1">
    <source>
        <dbReference type="ARBA" id="ARBA00004196"/>
    </source>
</evidence>
<dbReference type="Proteomes" id="UP000199306">
    <property type="component" value="Unassembled WGS sequence"/>
</dbReference>
<dbReference type="Gene3D" id="1.20.1420.20">
    <property type="entry name" value="M75 peptidase, HXXE motif"/>
    <property type="match status" value="1"/>
</dbReference>
<evidence type="ECO:0000313" key="5">
    <source>
        <dbReference type="EMBL" id="SFQ26533.1"/>
    </source>
</evidence>
<feature type="chain" id="PRO_5011659334" evidence="3">
    <location>
        <begin position="22"/>
        <end position="382"/>
    </location>
</feature>
<dbReference type="RefSeq" id="WP_092018816.1">
    <property type="nucleotide sequence ID" value="NZ_FOXH01000013.1"/>
</dbReference>
<keyword evidence="2 3" id="KW-0732">Signal</keyword>
<organism evidence="5 6">
    <name type="scientific">Pseudarcicella hirudinis</name>
    <dbReference type="NCBI Taxonomy" id="1079859"/>
    <lineage>
        <taxon>Bacteria</taxon>
        <taxon>Pseudomonadati</taxon>
        <taxon>Bacteroidota</taxon>
        <taxon>Cytophagia</taxon>
        <taxon>Cytophagales</taxon>
        <taxon>Flectobacillaceae</taxon>
        <taxon>Pseudarcicella</taxon>
    </lineage>
</organism>
<evidence type="ECO:0000259" key="4">
    <source>
        <dbReference type="Pfam" id="PF09375"/>
    </source>
</evidence>
<protein>
    <submittedName>
        <fullName evidence="5">Predicted lipoprotein</fullName>
    </submittedName>
</protein>
<dbReference type="CDD" id="cd14659">
    <property type="entry name" value="Imelysin-like_IPPA"/>
    <property type="match status" value="1"/>
</dbReference>
<evidence type="ECO:0000256" key="2">
    <source>
        <dbReference type="ARBA" id="ARBA00022729"/>
    </source>
</evidence>
<keyword evidence="6" id="KW-1185">Reference proteome</keyword>
<proteinExistence type="predicted"/>
<feature type="domain" description="Imelysin-like" evidence="4">
    <location>
        <begin position="53"/>
        <end position="347"/>
    </location>
</feature>
<dbReference type="InterPro" id="IPR038352">
    <property type="entry name" value="Imelysin_sf"/>
</dbReference>
<keyword evidence="5" id="KW-0449">Lipoprotein</keyword>
<name>A0A1I5X3H4_9BACT</name>
<dbReference type="EMBL" id="FOXH01000013">
    <property type="protein sequence ID" value="SFQ26533.1"/>
    <property type="molecule type" value="Genomic_DNA"/>
</dbReference>
<dbReference type="OrthoDB" id="650514at2"/>
<dbReference type="InterPro" id="IPR034984">
    <property type="entry name" value="Imelysin-like_IPPA"/>
</dbReference>
<comment type="subcellular location">
    <subcellularLocation>
        <location evidence="1">Cell envelope</location>
    </subcellularLocation>
</comment>
<dbReference type="AlphaFoldDB" id="A0A1I5X3H4"/>
<dbReference type="InterPro" id="IPR018976">
    <property type="entry name" value="Imelysin-like"/>
</dbReference>
<evidence type="ECO:0000313" key="6">
    <source>
        <dbReference type="Proteomes" id="UP000199306"/>
    </source>
</evidence>